<dbReference type="EMBL" id="JBBMFK010000002">
    <property type="protein sequence ID" value="MEQ2442166.1"/>
    <property type="molecule type" value="Genomic_DNA"/>
</dbReference>
<dbReference type="RefSeq" id="WP_349230788.1">
    <property type="nucleotide sequence ID" value="NZ_JBBMFK010000002.1"/>
</dbReference>
<gene>
    <name evidence="1" type="ORF">WMO64_01630</name>
</gene>
<proteinExistence type="predicted"/>
<dbReference type="NCBIfam" id="TIGR02384">
    <property type="entry name" value="RelB_DinJ"/>
    <property type="match status" value="1"/>
</dbReference>
<comment type="caution">
    <text evidence="1">The sequence shown here is derived from an EMBL/GenBank/DDBJ whole genome shotgun (WGS) entry which is preliminary data.</text>
</comment>
<keyword evidence="2" id="KW-1185">Reference proteome</keyword>
<dbReference type="Pfam" id="PF04221">
    <property type="entry name" value="RelB"/>
    <property type="match status" value="1"/>
</dbReference>
<name>A0ABV1E6T4_9FIRM</name>
<dbReference type="InterPro" id="IPR013321">
    <property type="entry name" value="Arc_rbn_hlx_hlx"/>
</dbReference>
<evidence type="ECO:0000313" key="1">
    <source>
        <dbReference type="EMBL" id="MEQ2442166.1"/>
    </source>
</evidence>
<dbReference type="Gene3D" id="1.10.1220.10">
    <property type="entry name" value="Met repressor-like"/>
    <property type="match status" value="1"/>
</dbReference>
<evidence type="ECO:0000313" key="2">
    <source>
        <dbReference type="Proteomes" id="UP001464378"/>
    </source>
</evidence>
<dbReference type="Proteomes" id="UP001464378">
    <property type="component" value="Unassembled WGS sequence"/>
</dbReference>
<protein>
    <submittedName>
        <fullName evidence="1">Type II toxin-antitoxin system RelB/DinJ family antitoxin</fullName>
    </submittedName>
</protein>
<dbReference type="InterPro" id="IPR007337">
    <property type="entry name" value="RelB/DinJ"/>
</dbReference>
<organism evidence="1 2">
    <name type="scientific">Pseudoflavonifractor intestinihominis</name>
    <dbReference type="NCBI Taxonomy" id="3133171"/>
    <lineage>
        <taxon>Bacteria</taxon>
        <taxon>Bacillati</taxon>
        <taxon>Bacillota</taxon>
        <taxon>Clostridia</taxon>
        <taxon>Eubacteriales</taxon>
        <taxon>Oscillospiraceae</taxon>
        <taxon>Pseudoflavonifractor</taxon>
    </lineage>
</organism>
<accession>A0ABV1E6T4</accession>
<reference evidence="1 2" key="1">
    <citation type="submission" date="2024-03" db="EMBL/GenBank/DDBJ databases">
        <title>Human intestinal bacterial collection.</title>
        <authorList>
            <person name="Pauvert C."/>
            <person name="Hitch T.C.A."/>
            <person name="Clavel T."/>
        </authorList>
    </citation>
    <scope>NUCLEOTIDE SEQUENCE [LARGE SCALE GENOMIC DNA]</scope>
    <source>
        <strain evidence="1 2">CLA-AP-H29</strain>
    </source>
</reference>
<sequence length="100" mass="11252">MAKSANLYARIEPEIKEQAEAILRDLGITASNAITMFYKQIILQRGMPFAVELPEHPLDISRMTGQQLDTELKKGYTQMKTGQTIPAKQAFDELQKELGV</sequence>